<evidence type="ECO:0000313" key="3">
    <source>
        <dbReference type="Proteomes" id="UP000886653"/>
    </source>
</evidence>
<dbReference type="EMBL" id="MU167263">
    <property type="protein sequence ID" value="KAG0146248.1"/>
    <property type="molecule type" value="Genomic_DNA"/>
</dbReference>
<gene>
    <name evidence="2" type="ORF">CROQUDRAFT_657576</name>
</gene>
<proteinExistence type="predicted"/>
<keyword evidence="3" id="KW-1185">Reference proteome</keyword>
<organism evidence="2 3">
    <name type="scientific">Cronartium quercuum f. sp. fusiforme G11</name>
    <dbReference type="NCBI Taxonomy" id="708437"/>
    <lineage>
        <taxon>Eukaryota</taxon>
        <taxon>Fungi</taxon>
        <taxon>Dikarya</taxon>
        <taxon>Basidiomycota</taxon>
        <taxon>Pucciniomycotina</taxon>
        <taxon>Pucciniomycetes</taxon>
        <taxon>Pucciniales</taxon>
        <taxon>Coleosporiaceae</taxon>
        <taxon>Cronartium</taxon>
    </lineage>
</organism>
<comment type="caution">
    <text evidence="2">The sequence shown here is derived from an EMBL/GenBank/DDBJ whole genome shotgun (WGS) entry which is preliminary data.</text>
</comment>
<feature type="non-terminal residue" evidence="2">
    <location>
        <position position="1"/>
    </location>
</feature>
<name>A0A9P6NHW5_9BASI</name>
<reference evidence="2" key="1">
    <citation type="submission" date="2013-11" db="EMBL/GenBank/DDBJ databases">
        <title>Genome sequence of the fusiform rust pathogen reveals effectors for host alternation and coevolution with pine.</title>
        <authorList>
            <consortium name="DOE Joint Genome Institute"/>
            <person name="Smith K."/>
            <person name="Pendleton A."/>
            <person name="Kubisiak T."/>
            <person name="Anderson C."/>
            <person name="Salamov A."/>
            <person name="Aerts A."/>
            <person name="Riley R."/>
            <person name="Clum A."/>
            <person name="Lindquist E."/>
            <person name="Ence D."/>
            <person name="Campbell M."/>
            <person name="Kronenberg Z."/>
            <person name="Feau N."/>
            <person name="Dhillon B."/>
            <person name="Hamelin R."/>
            <person name="Burleigh J."/>
            <person name="Smith J."/>
            <person name="Yandell M."/>
            <person name="Nelson C."/>
            <person name="Grigoriev I."/>
            <person name="Davis J."/>
        </authorList>
    </citation>
    <scope>NUCLEOTIDE SEQUENCE</scope>
    <source>
        <strain evidence="2">G11</strain>
    </source>
</reference>
<feature type="compositionally biased region" description="Polar residues" evidence="1">
    <location>
        <begin position="1"/>
        <end position="30"/>
    </location>
</feature>
<feature type="region of interest" description="Disordered" evidence="1">
    <location>
        <begin position="1"/>
        <end position="36"/>
    </location>
</feature>
<evidence type="ECO:0000256" key="1">
    <source>
        <dbReference type="SAM" id="MobiDB-lite"/>
    </source>
</evidence>
<dbReference type="AlphaFoldDB" id="A0A9P6NHW5"/>
<sequence length="94" mass="10836">HYPNPTWTDVEASNRQPAIPSSFSGTSHSHPFTAPHQHVTQPQCKYLKDPKPSQKYLLTFTPPSLSSTHYTKSPEVDFSPSIFFFFFFFYQPKP</sequence>
<protein>
    <submittedName>
        <fullName evidence="2">Uncharacterized protein</fullName>
    </submittedName>
</protein>
<dbReference type="Proteomes" id="UP000886653">
    <property type="component" value="Unassembled WGS sequence"/>
</dbReference>
<evidence type="ECO:0000313" key="2">
    <source>
        <dbReference type="EMBL" id="KAG0146248.1"/>
    </source>
</evidence>
<accession>A0A9P6NHW5</accession>